<sequence>MAPFPRYAIYYVAAAGSDLDRFGAQHLGYDAFNGTDLPFPEDVTQTVPDWRELTHDPRKYGFHATLKAPLPLAQGKSETELLGACDIFARTPRPIPVIRPVVDSISGFIAVVPAEPVAELERLAADCVREFDGFRTPLAPEDRARRNPEALTARQRDYLDCWGYPYVLEEFRFHMTLTGRLNAQRRAPILNMLRDRFAALGLRTLAIDRIALCRQDVADSRFRILKPFALTPAAD</sequence>
<accession>A0A1M5V2F6</accession>
<dbReference type="Pfam" id="PF06299">
    <property type="entry name" value="DUF1045"/>
    <property type="match status" value="1"/>
</dbReference>
<dbReference type="NCBIfam" id="TIGR03223">
    <property type="entry name" value="Phn_opern_protn"/>
    <property type="match status" value="1"/>
</dbReference>
<dbReference type="PIRSF" id="PIRSF033328">
    <property type="entry name" value="Phest_Mll4975"/>
    <property type="match status" value="1"/>
</dbReference>
<protein>
    <submittedName>
        <fullName evidence="1">Putative phosphonate metabolism protein</fullName>
    </submittedName>
</protein>
<evidence type="ECO:0000313" key="2">
    <source>
        <dbReference type="Proteomes" id="UP000190675"/>
    </source>
</evidence>
<dbReference type="Gene3D" id="3.90.1140.10">
    <property type="entry name" value="Cyclic phosphodiesterase"/>
    <property type="match status" value="1"/>
</dbReference>
<name>A0A1M5V2F6_9BRAD</name>
<dbReference type="OrthoDB" id="4954742at2"/>
<dbReference type="RefSeq" id="WP_079574493.1">
    <property type="nucleotide sequence ID" value="NZ_LT670818.1"/>
</dbReference>
<evidence type="ECO:0000313" key="1">
    <source>
        <dbReference type="EMBL" id="SHH69399.1"/>
    </source>
</evidence>
<dbReference type="InterPro" id="IPR009389">
    <property type="entry name" value="DUF1045"/>
</dbReference>
<gene>
    <name evidence="1" type="ORF">SAMN05444169_8849</name>
</gene>
<dbReference type="EMBL" id="LT670818">
    <property type="protein sequence ID" value="SHH69399.1"/>
    <property type="molecule type" value="Genomic_DNA"/>
</dbReference>
<dbReference type="Proteomes" id="UP000190675">
    <property type="component" value="Chromosome I"/>
</dbReference>
<reference evidence="1 2" key="1">
    <citation type="submission" date="2016-11" db="EMBL/GenBank/DDBJ databases">
        <authorList>
            <person name="Jaros S."/>
            <person name="Januszkiewicz K."/>
            <person name="Wedrychowicz H."/>
        </authorList>
    </citation>
    <scope>NUCLEOTIDE SEQUENCE [LARGE SCALE GENOMIC DNA]</scope>
    <source>
        <strain evidence="1 2">GAS242</strain>
    </source>
</reference>
<dbReference type="AlphaFoldDB" id="A0A1M5V2F6"/>
<proteinExistence type="predicted"/>
<organism evidence="1 2">
    <name type="scientific">Bradyrhizobium erythrophlei</name>
    <dbReference type="NCBI Taxonomy" id="1437360"/>
    <lineage>
        <taxon>Bacteria</taxon>
        <taxon>Pseudomonadati</taxon>
        <taxon>Pseudomonadota</taxon>
        <taxon>Alphaproteobacteria</taxon>
        <taxon>Hyphomicrobiales</taxon>
        <taxon>Nitrobacteraceae</taxon>
        <taxon>Bradyrhizobium</taxon>
    </lineage>
</organism>